<dbReference type="RefSeq" id="WP_205680187.1">
    <property type="nucleotide sequence ID" value="NZ_AGJP01000001.1"/>
</dbReference>
<dbReference type="GO" id="GO:0006865">
    <property type="term" value="P:amino acid transport"/>
    <property type="evidence" value="ECO:0007669"/>
    <property type="project" value="TreeGrafter"/>
</dbReference>
<comment type="caution">
    <text evidence="6">The sequence shown here is derived from an EMBL/GenBank/DDBJ whole genome shotgun (WGS) entry which is preliminary data.</text>
</comment>
<keyword evidence="4" id="KW-1133">Transmembrane helix</keyword>
<dbReference type="InterPro" id="IPR001638">
    <property type="entry name" value="Solute-binding_3/MltF_N"/>
</dbReference>
<evidence type="ECO:0000313" key="6">
    <source>
        <dbReference type="EMBL" id="RBP62167.1"/>
    </source>
</evidence>
<evidence type="ECO:0000256" key="2">
    <source>
        <dbReference type="ARBA" id="ARBA00022448"/>
    </source>
</evidence>
<protein>
    <submittedName>
        <fullName evidence="6">Amino acid ABC transporter substrate-binding protein (PAAT family)</fullName>
    </submittedName>
</protein>
<gene>
    <name evidence="6" type="ORF">DES54_11838</name>
</gene>
<keyword evidence="4" id="KW-0472">Membrane</keyword>
<dbReference type="CDD" id="cd13688">
    <property type="entry name" value="PBP2_GltI_DEBP"/>
    <property type="match status" value="1"/>
</dbReference>
<feature type="transmembrane region" description="Helical" evidence="4">
    <location>
        <begin position="21"/>
        <end position="40"/>
    </location>
</feature>
<dbReference type="GO" id="GO:0030288">
    <property type="term" value="C:outer membrane-bounded periplasmic space"/>
    <property type="evidence" value="ECO:0007669"/>
    <property type="project" value="TreeGrafter"/>
</dbReference>
<dbReference type="GO" id="GO:0005576">
    <property type="term" value="C:extracellular region"/>
    <property type="evidence" value="ECO:0007669"/>
    <property type="project" value="TreeGrafter"/>
</dbReference>
<sequence>MQRQKAGFPDVFAAWYRRWRSVIRAGAMIAVISSLLWQPGRAAIPSDSTLATIAATKTIKLGHRTDELPFSYVVDDKVVGYSVDLCLRIVDEVKTYLKLDEIHVEFVPVTTATRFPLIRNRGIDLECAATTNNAERRKIAEFSFPHFVTATRFVAKKSMGINRIGDLAGRSVSAATGTINVGQLIATNLHRKLNISVVLKKTNEEAFAQVADGKASAFVMDDILLAGLIASSPNPDDFVISEEALSRPEPYGILIPPGDLAFKEVVNTALGAIFTSGEINDIYAKWFLAPLPPQGINLNFPMPSHLKPFFTEPKAYLD</sequence>
<organism evidence="6 7">
    <name type="scientific">Brenneria salicis ATCC 15712 = DSM 30166</name>
    <dbReference type="NCBI Taxonomy" id="714314"/>
    <lineage>
        <taxon>Bacteria</taxon>
        <taxon>Pseudomonadati</taxon>
        <taxon>Pseudomonadota</taxon>
        <taxon>Gammaproteobacteria</taxon>
        <taxon>Enterobacterales</taxon>
        <taxon>Pectobacteriaceae</taxon>
        <taxon>Brenneria</taxon>
    </lineage>
</organism>
<evidence type="ECO:0000256" key="1">
    <source>
        <dbReference type="ARBA" id="ARBA00010333"/>
    </source>
</evidence>
<dbReference type="InterPro" id="IPR051455">
    <property type="entry name" value="Bact_solute-bind_prot3"/>
</dbReference>
<dbReference type="EMBL" id="QNRY01000018">
    <property type="protein sequence ID" value="RBP62167.1"/>
    <property type="molecule type" value="Genomic_DNA"/>
</dbReference>
<evidence type="ECO:0000313" key="7">
    <source>
        <dbReference type="Proteomes" id="UP000253046"/>
    </source>
</evidence>
<dbReference type="AlphaFoldDB" id="A0A366I3E5"/>
<keyword evidence="7" id="KW-1185">Reference proteome</keyword>
<dbReference type="PANTHER" id="PTHR30085">
    <property type="entry name" value="AMINO ACID ABC TRANSPORTER PERMEASE"/>
    <property type="match status" value="1"/>
</dbReference>
<dbReference type="Proteomes" id="UP000253046">
    <property type="component" value="Unassembled WGS sequence"/>
</dbReference>
<reference evidence="6 7" key="1">
    <citation type="submission" date="2018-06" db="EMBL/GenBank/DDBJ databases">
        <title>Genomic Encyclopedia of Type Strains, Phase IV (KMG-IV): sequencing the most valuable type-strain genomes for metagenomic binning, comparative biology and taxonomic classification.</title>
        <authorList>
            <person name="Goeker M."/>
        </authorList>
    </citation>
    <scope>NUCLEOTIDE SEQUENCE [LARGE SCALE GENOMIC DNA]</scope>
    <source>
        <strain evidence="6 7">DSM 30166</strain>
    </source>
</reference>
<feature type="domain" description="Solute-binding protein family 3/N-terminal" evidence="5">
    <location>
        <begin position="58"/>
        <end position="290"/>
    </location>
</feature>
<keyword evidence="4" id="KW-0812">Transmembrane</keyword>
<dbReference type="SUPFAM" id="SSF53850">
    <property type="entry name" value="Periplasmic binding protein-like II"/>
    <property type="match status" value="1"/>
</dbReference>
<evidence type="ECO:0000256" key="4">
    <source>
        <dbReference type="SAM" id="Phobius"/>
    </source>
</evidence>
<proteinExistence type="inferred from homology"/>
<dbReference type="Gene3D" id="3.40.190.10">
    <property type="entry name" value="Periplasmic binding protein-like II"/>
    <property type="match status" value="2"/>
</dbReference>
<accession>A0A366I3E5</accession>
<evidence type="ECO:0000259" key="5">
    <source>
        <dbReference type="SMART" id="SM00062"/>
    </source>
</evidence>
<keyword evidence="2" id="KW-0813">Transport</keyword>
<dbReference type="PANTHER" id="PTHR30085:SF2">
    <property type="entry name" value="GLUTAMATE_ASPARTATE IMPORT SOLUTE-BINDING PROTEIN"/>
    <property type="match status" value="1"/>
</dbReference>
<keyword evidence="3" id="KW-0732">Signal</keyword>
<dbReference type="SMART" id="SM00062">
    <property type="entry name" value="PBPb"/>
    <property type="match status" value="1"/>
</dbReference>
<name>A0A366I3E5_9GAMM</name>
<evidence type="ECO:0000256" key="3">
    <source>
        <dbReference type="ARBA" id="ARBA00022729"/>
    </source>
</evidence>
<comment type="similarity">
    <text evidence="1">Belongs to the bacterial solute-binding protein 3 family.</text>
</comment>
<dbReference type="Pfam" id="PF00497">
    <property type="entry name" value="SBP_bac_3"/>
    <property type="match status" value="1"/>
</dbReference>